<proteinExistence type="predicted"/>
<name>A0A1B6K3U7_9HEMI</name>
<gene>
    <name evidence="1" type="ORF">g.37584</name>
</gene>
<organism evidence="1">
    <name type="scientific">Homalodisca liturata</name>
    <dbReference type="NCBI Taxonomy" id="320908"/>
    <lineage>
        <taxon>Eukaryota</taxon>
        <taxon>Metazoa</taxon>
        <taxon>Ecdysozoa</taxon>
        <taxon>Arthropoda</taxon>
        <taxon>Hexapoda</taxon>
        <taxon>Insecta</taxon>
        <taxon>Pterygota</taxon>
        <taxon>Neoptera</taxon>
        <taxon>Paraneoptera</taxon>
        <taxon>Hemiptera</taxon>
        <taxon>Auchenorrhyncha</taxon>
        <taxon>Membracoidea</taxon>
        <taxon>Cicadellidae</taxon>
        <taxon>Cicadellinae</taxon>
        <taxon>Proconiini</taxon>
        <taxon>Homalodisca</taxon>
    </lineage>
</organism>
<sequence length="136" mass="15410">PLINEVSTTNPELQTWRSTMVRTSQQQIIDHVVDQMCFTGPKISSNWISSEEMPFHLEPMNNNVYKCFDYASQTPTCCNSSDTTKSLVHNLKSSQDQGFTEFLLNQSNTSPVAVQENNNTLTDKNEFIIVNNTESI</sequence>
<evidence type="ECO:0000313" key="1">
    <source>
        <dbReference type="EMBL" id="JAT06133.1"/>
    </source>
</evidence>
<dbReference type="EMBL" id="GECU01001574">
    <property type="protein sequence ID" value="JAT06133.1"/>
    <property type="molecule type" value="Transcribed_RNA"/>
</dbReference>
<feature type="non-terminal residue" evidence="1">
    <location>
        <position position="1"/>
    </location>
</feature>
<dbReference type="AlphaFoldDB" id="A0A1B6K3U7"/>
<accession>A0A1B6K3U7</accession>
<reference evidence="1" key="1">
    <citation type="submission" date="2015-11" db="EMBL/GenBank/DDBJ databases">
        <title>De novo transcriptome assembly of four potential Pierce s Disease insect vectors from Arizona vineyards.</title>
        <authorList>
            <person name="Tassone E.E."/>
        </authorList>
    </citation>
    <scope>NUCLEOTIDE SEQUENCE</scope>
</reference>
<feature type="non-terminal residue" evidence="1">
    <location>
        <position position="136"/>
    </location>
</feature>
<protein>
    <submittedName>
        <fullName evidence="1">Uncharacterized protein</fullName>
    </submittedName>
</protein>